<proteinExistence type="inferred from homology"/>
<keyword evidence="5" id="KW-0413">Isomerase</keyword>
<comment type="caution">
    <text evidence="6">The sequence shown here is derived from an EMBL/GenBank/DDBJ whole genome shotgun (WGS) entry which is preliminary data.</text>
</comment>
<evidence type="ECO:0000256" key="3">
    <source>
        <dbReference type="ARBA" id="ARBA00022832"/>
    </source>
</evidence>
<dbReference type="AlphaFoldDB" id="A0AAD8Y6V4"/>
<dbReference type="FunFam" id="1.10.12.10:FF:000004">
    <property type="entry name" value="Delta3,5-delta2,4-dienoyl-CoA isomerase"/>
    <property type="match status" value="1"/>
</dbReference>
<dbReference type="Proteomes" id="UP001224775">
    <property type="component" value="Unassembled WGS sequence"/>
</dbReference>
<comment type="similarity">
    <text evidence="2">Belongs to the enoyl-CoA hydratase/isomerase family.</text>
</comment>
<reference evidence="6" key="1">
    <citation type="submission" date="2023-06" db="EMBL/GenBank/DDBJ databases">
        <title>Survivors Of The Sea: Transcriptome response of Skeletonema marinoi to long-term dormancy.</title>
        <authorList>
            <person name="Pinder M.I.M."/>
            <person name="Kourtchenko O."/>
            <person name="Robertson E.K."/>
            <person name="Larsson T."/>
            <person name="Maumus F."/>
            <person name="Osuna-Cruz C.M."/>
            <person name="Vancaester E."/>
            <person name="Stenow R."/>
            <person name="Vandepoele K."/>
            <person name="Ploug H."/>
            <person name="Bruchert V."/>
            <person name="Godhe A."/>
            <person name="Topel M."/>
        </authorList>
    </citation>
    <scope>NUCLEOTIDE SEQUENCE</scope>
    <source>
        <strain evidence="6">R05AC</strain>
    </source>
</reference>
<evidence type="ECO:0000256" key="2">
    <source>
        <dbReference type="ARBA" id="ARBA00005254"/>
    </source>
</evidence>
<name>A0AAD8Y6V4_9STRA</name>
<accession>A0AAD8Y6V4</accession>
<gene>
    <name evidence="6" type="ORF">QTG54_008818</name>
</gene>
<dbReference type="SUPFAM" id="SSF52096">
    <property type="entry name" value="ClpP/crotonase"/>
    <property type="match status" value="1"/>
</dbReference>
<dbReference type="EMBL" id="JATAAI010000015">
    <property type="protein sequence ID" value="KAK1740723.1"/>
    <property type="molecule type" value="Genomic_DNA"/>
</dbReference>
<dbReference type="PANTHER" id="PTHR43149">
    <property type="entry name" value="ENOYL-COA HYDRATASE"/>
    <property type="match status" value="1"/>
</dbReference>
<keyword evidence="7" id="KW-1185">Reference proteome</keyword>
<dbReference type="InterPro" id="IPR001753">
    <property type="entry name" value="Enoyl-CoA_hydra/iso"/>
</dbReference>
<dbReference type="InterPro" id="IPR029045">
    <property type="entry name" value="ClpP/crotonase-like_dom_sf"/>
</dbReference>
<evidence type="ECO:0000256" key="1">
    <source>
        <dbReference type="ARBA" id="ARBA00005005"/>
    </source>
</evidence>
<keyword evidence="3" id="KW-0276">Fatty acid metabolism</keyword>
<protein>
    <submittedName>
        <fullName evidence="6">Enoyl-CoA hydratase family protein</fullName>
    </submittedName>
</protein>
<dbReference type="GO" id="GO:0006631">
    <property type="term" value="P:fatty acid metabolic process"/>
    <property type="evidence" value="ECO:0007669"/>
    <property type="project" value="UniProtKB-KW"/>
</dbReference>
<organism evidence="6 7">
    <name type="scientific">Skeletonema marinoi</name>
    <dbReference type="NCBI Taxonomy" id="267567"/>
    <lineage>
        <taxon>Eukaryota</taxon>
        <taxon>Sar</taxon>
        <taxon>Stramenopiles</taxon>
        <taxon>Ochrophyta</taxon>
        <taxon>Bacillariophyta</taxon>
        <taxon>Coscinodiscophyceae</taxon>
        <taxon>Thalassiosirophycidae</taxon>
        <taxon>Thalassiosirales</taxon>
        <taxon>Skeletonemataceae</taxon>
        <taxon>Skeletonema</taxon>
        <taxon>Skeletonema marinoi-dohrnii complex</taxon>
    </lineage>
</organism>
<dbReference type="Gene3D" id="3.90.226.10">
    <property type="entry name" value="2-enoyl-CoA Hydratase, Chain A, domain 1"/>
    <property type="match status" value="1"/>
</dbReference>
<dbReference type="InterPro" id="IPR014748">
    <property type="entry name" value="Enoyl-CoA_hydra_C"/>
</dbReference>
<evidence type="ECO:0000313" key="7">
    <source>
        <dbReference type="Proteomes" id="UP001224775"/>
    </source>
</evidence>
<evidence type="ECO:0000256" key="4">
    <source>
        <dbReference type="ARBA" id="ARBA00023098"/>
    </source>
</evidence>
<dbReference type="GO" id="GO:0051750">
    <property type="term" value="F:delta(3,5)-delta(2,4)-dienoyl-CoA isomerase activity"/>
    <property type="evidence" value="ECO:0007669"/>
    <property type="project" value="TreeGrafter"/>
</dbReference>
<dbReference type="CDD" id="cd06558">
    <property type="entry name" value="crotonase-like"/>
    <property type="match status" value="1"/>
</dbReference>
<dbReference type="InterPro" id="IPR045002">
    <property type="entry name" value="Ech1-like"/>
</dbReference>
<keyword evidence="4" id="KW-0443">Lipid metabolism</keyword>
<sequence>MEASKKHPLDTFTHLSITYHESLPHVTHIKLNRPRKRNAINALMWREIGEAFRQIGTIGDGTRCVLLSGSGKGFCGGIDITDEKFFSGISPDNSSDDEESSIDMARKALAFKPQIIEMQAAFTALEECPVPVVAAIHGACVGAGIDMTCCADVRICSPNTVFSIREARLGLAADVGTLQRFPKLVGFGSRVRELCFTGEDFSPEDALNIGFVSRISKSESQLLGEANQIISKIIANSPVAVTVTKSSLNYSRDHTVREGLDHVALTNSAALMSEDLVKSFMMTSGGGGAAEFAPLQPHSRL</sequence>
<dbReference type="PANTHER" id="PTHR43149:SF1">
    <property type="entry name" value="DELTA(3,5)-DELTA(2,4)-DIENOYL-COA ISOMERASE, MITOCHONDRIAL"/>
    <property type="match status" value="1"/>
</dbReference>
<evidence type="ECO:0000313" key="6">
    <source>
        <dbReference type="EMBL" id="KAK1740723.1"/>
    </source>
</evidence>
<evidence type="ECO:0000256" key="5">
    <source>
        <dbReference type="ARBA" id="ARBA00023235"/>
    </source>
</evidence>
<dbReference type="Gene3D" id="1.10.12.10">
    <property type="entry name" value="Lyase 2-enoyl-coa Hydratase, Chain A, domain 2"/>
    <property type="match status" value="1"/>
</dbReference>
<dbReference type="Pfam" id="PF00378">
    <property type="entry name" value="ECH_1"/>
    <property type="match status" value="1"/>
</dbReference>
<comment type="pathway">
    <text evidence="1">Lipid metabolism; fatty acid beta-oxidation.</text>
</comment>